<gene>
    <name evidence="1" type="ORF">DJ021_05800</name>
</gene>
<dbReference type="OrthoDB" id="5600162at2"/>
<evidence type="ECO:0000313" key="2">
    <source>
        <dbReference type="Proteomes" id="UP000249842"/>
    </source>
</evidence>
<keyword evidence="2" id="KW-1185">Reference proteome</keyword>
<reference evidence="2" key="1">
    <citation type="submission" date="2018-05" db="EMBL/GenBank/DDBJ databases">
        <authorList>
            <person name="Li X."/>
        </authorList>
    </citation>
    <scope>NUCLEOTIDE SEQUENCE [LARGE SCALE GENOMIC DNA]</scope>
    <source>
        <strain evidence="2">HKS-05</strain>
    </source>
</reference>
<evidence type="ECO:0000313" key="1">
    <source>
        <dbReference type="EMBL" id="RAK59354.1"/>
    </source>
</evidence>
<proteinExistence type="predicted"/>
<dbReference type="RefSeq" id="WP_111456647.1">
    <property type="nucleotide sequence ID" value="NZ_QFYP01000001.1"/>
</dbReference>
<dbReference type="EMBL" id="QFYP01000001">
    <property type="protein sequence ID" value="RAK59354.1"/>
    <property type="molecule type" value="Genomic_DNA"/>
</dbReference>
<organism evidence="1 2">
    <name type="scientific">Phenylobacterium hankyongense</name>
    <dbReference type="NCBI Taxonomy" id="1813876"/>
    <lineage>
        <taxon>Bacteria</taxon>
        <taxon>Pseudomonadati</taxon>
        <taxon>Pseudomonadota</taxon>
        <taxon>Alphaproteobacteria</taxon>
        <taxon>Caulobacterales</taxon>
        <taxon>Caulobacteraceae</taxon>
        <taxon>Phenylobacterium</taxon>
    </lineage>
</organism>
<dbReference type="Proteomes" id="UP000249842">
    <property type="component" value="Unassembled WGS sequence"/>
</dbReference>
<comment type="caution">
    <text evidence="1">The sequence shown here is derived from an EMBL/GenBank/DDBJ whole genome shotgun (WGS) entry which is preliminary data.</text>
</comment>
<name>A0A328B0G6_9CAUL</name>
<evidence type="ECO:0008006" key="3">
    <source>
        <dbReference type="Google" id="ProtNLM"/>
    </source>
</evidence>
<sequence length="154" mass="17186">MEHELKHLVARRYPAIATDLLSPLLKLLSVSRQYCGDVDTFLVVLVVAIQTTRHGGFAARTPEQLLSGEMPVFPGLGTNGRSIAESLGIPKETVRRKVAELIEMGWFARRDGKLYFTAEAYRQLAPVRDQLETLAVRYYKTVAALREAPTEQAS</sequence>
<dbReference type="AlphaFoldDB" id="A0A328B0G6"/>
<protein>
    <recommendedName>
        <fullName evidence="3">HTH iclR-type domain-containing protein</fullName>
    </recommendedName>
</protein>
<accession>A0A328B0G6</accession>